<proteinExistence type="predicted"/>
<dbReference type="AlphaFoldDB" id="A0A561VL53"/>
<dbReference type="OrthoDB" id="9808360at2"/>
<accession>A0A561VL53</accession>
<dbReference type="Gene3D" id="1.10.10.10">
    <property type="entry name" value="Winged helix-like DNA-binding domain superfamily/Winged helix DNA-binding domain"/>
    <property type="match status" value="1"/>
</dbReference>
<dbReference type="SUPFAM" id="SSF46785">
    <property type="entry name" value="Winged helix' DNA-binding domain"/>
    <property type="match status" value="1"/>
</dbReference>
<dbReference type="Proteomes" id="UP000320239">
    <property type="component" value="Unassembled WGS sequence"/>
</dbReference>
<dbReference type="Pfam" id="PF02082">
    <property type="entry name" value="Rrf2"/>
    <property type="match status" value="1"/>
</dbReference>
<dbReference type="PANTHER" id="PTHR33221">
    <property type="entry name" value="WINGED HELIX-TURN-HELIX TRANSCRIPTIONAL REGULATOR, RRF2 FAMILY"/>
    <property type="match status" value="1"/>
</dbReference>
<gene>
    <name evidence="1" type="ORF">FHX34_105215</name>
</gene>
<evidence type="ECO:0000313" key="1">
    <source>
        <dbReference type="EMBL" id="TWG12348.1"/>
    </source>
</evidence>
<reference evidence="1 2" key="1">
    <citation type="submission" date="2019-06" db="EMBL/GenBank/DDBJ databases">
        <title>Sequencing the genomes of 1000 actinobacteria strains.</title>
        <authorList>
            <person name="Klenk H.-P."/>
        </authorList>
    </citation>
    <scope>NUCLEOTIDE SEQUENCE [LARGE SCALE GENOMIC DNA]</scope>
    <source>
        <strain evidence="1 2">DSM 43866</strain>
    </source>
</reference>
<dbReference type="PROSITE" id="PS51197">
    <property type="entry name" value="HTH_RRF2_2"/>
    <property type="match status" value="1"/>
</dbReference>
<dbReference type="InterPro" id="IPR036390">
    <property type="entry name" value="WH_DNA-bd_sf"/>
</dbReference>
<dbReference type="InterPro" id="IPR036388">
    <property type="entry name" value="WH-like_DNA-bd_sf"/>
</dbReference>
<dbReference type="NCBIfam" id="TIGR00738">
    <property type="entry name" value="rrf2_super"/>
    <property type="match status" value="1"/>
</dbReference>
<organism evidence="1 2">
    <name type="scientific">Actinoplanes teichomyceticus</name>
    <dbReference type="NCBI Taxonomy" id="1867"/>
    <lineage>
        <taxon>Bacteria</taxon>
        <taxon>Bacillati</taxon>
        <taxon>Actinomycetota</taxon>
        <taxon>Actinomycetes</taxon>
        <taxon>Micromonosporales</taxon>
        <taxon>Micromonosporaceae</taxon>
        <taxon>Actinoplanes</taxon>
    </lineage>
</organism>
<dbReference type="GO" id="GO:0005829">
    <property type="term" value="C:cytosol"/>
    <property type="evidence" value="ECO:0007669"/>
    <property type="project" value="TreeGrafter"/>
</dbReference>
<sequence>MRSGRLPQGVEWAVHACLVLALLRPDEQLPAQRLAELFDLPPAYLAKVMQDLAVAGVVVSASGRHGGYRLAAAPGELTVGRVVRATGLAEALFVCTEIRGRGPCAATPEQCRTPCAVATVMRRAEMAYLEVLDAVSLADLPVPGGRAAAEQWLTAHVHRVKERS</sequence>
<dbReference type="InterPro" id="IPR000944">
    <property type="entry name" value="Tscrpt_reg_Rrf2"/>
</dbReference>
<dbReference type="RefSeq" id="WP_122979039.1">
    <property type="nucleotide sequence ID" value="NZ_BOMX01000092.1"/>
</dbReference>
<comment type="caution">
    <text evidence="1">The sequence shown here is derived from an EMBL/GenBank/DDBJ whole genome shotgun (WGS) entry which is preliminary data.</text>
</comment>
<dbReference type="PROSITE" id="PS01332">
    <property type="entry name" value="HTH_RRF2_1"/>
    <property type="match status" value="1"/>
</dbReference>
<name>A0A561VL53_ACTTI</name>
<dbReference type="EMBL" id="VIWY01000005">
    <property type="protein sequence ID" value="TWG12348.1"/>
    <property type="molecule type" value="Genomic_DNA"/>
</dbReference>
<keyword evidence="2" id="KW-1185">Reference proteome</keyword>
<dbReference type="InterPro" id="IPR030489">
    <property type="entry name" value="TR_Rrf2-type_CS"/>
</dbReference>
<dbReference type="PANTHER" id="PTHR33221:SF13">
    <property type="entry name" value="TRANSCRIPTIONAL REGULATOR-RELATED"/>
    <property type="match status" value="1"/>
</dbReference>
<protein>
    <submittedName>
        <fullName evidence="1">BadM/Rrf2 family transcriptional regulator</fullName>
    </submittedName>
</protein>
<dbReference type="GO" id="GO:0003700">
    <property type="term" value="F:DNA-binding transcription factor activity"/>
    <property type="evidence" value="ECO:0007669"/>
    <property type="project" value="TreeGrafter"/>
</dbReference>
<evidence type="ECO:0000313" key="2">
    <source>
        <dbReference type="Proteomes" id="UP000320239"/>
    </source>
</evidence>